<dbReference type="RefSeq" id="WP_125164336.1">
    <property type="nucleotide sequence ID" value="NZ_CP144372.1"/>
</dbReference>
<accession>A0A3S8RMT5</accession>
<evidence type="ECO:0000313" key="2">
    <source>
        <dbReference type="EMBL" id="AZK44153.1"/>
    </source>
</evidence>
<name>A0A3S8RMT5_9FIRM</name>
<sequence>MAVIPNVITHGLMALDVYNELDVSTVQKAIKKHPRAYLLGSNGPDILFYYKVFPWQDQELNKIVADYGGIVHRTHVNDFYNQAVSFIKEMKDERRKTILIAFIAGHFQHWSLDTLAHPFVFYRGGEIAGSTRYWHFRYESMLDSLMVTYVKRRDMASLKPKRFVDVNEEERRVIASFYQTMLVQVFGIYLEPLVIEEAISSFKKILNYLYDPHNIMTPVIQKLERKMAYPWAFSSHIVNSNIDARYDVLNLKRETWSNPTNIDDTSNETFMELYESSIVLGNECIGALNDALEHNEPVNFDALLGDRRYDTGRPPGREMKYYDSIYQK</sequence>
<protein>
    <recommendedName>
        <fullName evidence="1">Phospholipase C/D domain-containing protein</fullName>
    </recommendedName>
</protein>
<dbReference type="Pfam" id="PF00882">
    <property type="entry name" value="Zn_dep_PLPC"/>
    <property type="match status" value="1"/>
</dbReference>
<proteinExistence type="predicted"/>
<dbReference type="AlphaFoldDB" id="A0A3S8RMT5"/>
<dbReference type="EMBL" id="CP034234">
    <property type="protein sequence ID" value="AZK44153.1"/>
    <property type="molecule type" value="Genomic_DNA"/>
</dbReference>
<gene>
    <name evidence="2" type="ORF">EEI45_04790</name>
</gene>
<reference evidence="2 3" key="1">
    <citation type="journal article" date="2020" name="Int. J. Syst. Evol. Microbiol.">
        <title>Description of Erysipelothrix piscisicarius sp. nov., an emergent fish pathogen, and assessment of virulence using a tiger barb (Puntigrus tetrazona) infection model.</title>
        <authorList>
            <person name="Pomaranski E.K."/>
            <person name="Griffin M.J."/>
            <person name="Camus A.C."/>
            <person name="Armwood A.R."/>
            <person name="Shelley J."/>
            <person name="Waldbieser G.C."/>
            <person name="LaFrentz B.R."/>
            <person name="Garcia J.C."/>
            <person name="Yanong R."/>
            <person name="Soto E."/>
        </authorList>
    </citation>
    <scope>NUCLEOTIDE SEQUENCE [LARGE SCALE GENOMIC DNA]</scope>
    <source>
        <strain evidence="2 3">15TAL0474</strain>
    </source>
</reference>
<organism evidence="2 3">
    <name type="scientific">Erysipelothrix piscisicarius</name>
    <dbReference type="NCBI Taxonomy" id="2485784"/>
    <lineage>
        <taxon>Bacteria</taxon>
        <taxon>Bacillati</taxon>
        <taxon>Bacillota</taxon>
        <taxon>Erysipelotrichia</taxon>
        <taxon>Erysipelotrichales</taxon>
        <taxon>Erysipelotrichaceae</taxon>
        <taxon>Erysipelothrix</taxon>
    </lineage>
</organism>
<dbReference type="KEGG" id="eri:EEI45_04790"/>
<keyword evidence="3" id="KW-1185">Reference proteome</keyword>
<evidence type="ECO:0000259" key="1">
    <source>
        <dbReference type="Pfam" id="PF00882"/>
    </source>
</evidence>
<feature type="domain" description="Phospholipase C/D" evidence="1">
    <location>
        <begin position="9"/>
        <end position="180"/>
    </location>
</feature>
<dbReference type="InterPro" id="IPR029002">
    <property type="entry name" value="PLPC/GPLD1"/>
</dbReference>
<dbReference type="Proteomes" id="UP000278804">
    <property type="component" value="Chromosome"/>
</dbReference>
<evidence type="ECO:0000313" key="3">
    <source>
        <dbReference type="Proteomes" id="UP000278804"/>
    </source>
</evidence>